<organism evidence="7 8">
    <name type="scientific">Butyribacter intestini</name>
    <dbReference type="NCBI Taxonomy" id="1703332"/>
    <lineage>
        <taxon>Bacteria</taxon>
        <taxon>Bacillati</taxon>
        <taxon>Bacillota</taxon>
        <taxon>Clostridia</taxon>
        <taxon>Lachnospirales</taxon>
        <taxon>Lachnospiraceae</taxon>
        <taxon>Butyribacter</taxon>
    </lineage>
</organism>
<feature type="transmembrane region" description="Helical" evidence="6">
    <location>
        <begin position="498"/>
        <end position="518"/>
    </location>
</feature>
<keyword evidence="5 6" id="KW-0472">Membrane</keyword>
<dbReference type="CDD" id="cd13124">
    <property type="entry name" value="MATE_SpoVB_like"/>
    <property type="match status" value="1"/>
</dbReference>
<reference evidence="7 8" key="1">
    <citation type="submission" date="2015-10" db="EMBL/GenBank/DDBJ databases">
        <title>Butyribacter intestini gen. nov., sp. nov., a butyric acid-producing bacterium of the family Lachnospiraceae isolated from the human faeces.</title>
        <authorList>
            <person name="Zou Y."/>
            <person name="Xue W."/>
            <person name="Luo G."/>
            <person name="Lv M."/>
        </authorList>
    </citation>
    <scope>NUCLEOTIDE SEQUENCE [LARGE SCALE GENOMIC DNA]</scope>
    <source>
        <strain evidence="7 8">TF01-11</strain>
    </source>
</reference>
<keyword evidence="3 6" id="KW-0812">Transmembrane</keyword>
<dbReference type="PANTHER" id="PTHR30250">
    <property type="entry name" value="PST FAMILY PREDICTED COLANIC ACID TRANSPORTER"/>
    <property type="match status" value="1"/>
</dbReference>
<dbReference type="EMBL" id="LLKB01000001">
    <property type="protein sequence ID" value="KQC86521.1"/>
    <property type="molecule type" value="Genomic_DNA"/>
</dbReference>
<proteinExistence type="predicted"/>
<dbReference type="InterPro" id="IPR050833">
    <property type="entry name" value="Poly_Biosynth_Transport"/>
</dbReference>
<evidence type="ECO:0000256" key="3">
    <source>
        <dbReference type="ARBA" id="ARBA00022692"/>
    </source>
</evidence>
<evidence type="ECO:0000313" key="8">
    <source>
        <dbReference type="Proteomes" id="UP000050833"/>
    </source>
</evidence>
<comment type="subcellular location">
    <subcellularLocation>
        <location evidence="1">Cell membrane</location>
        <topology evidence="1">Multi-pass membrane protein</topology>
    </subcellularLocation>
</comment>
<name>A0AAW3JUQ1_9FIRM</name>
<dbReference type="PIRSF" id="PIRSF038958">
    <property type="entry name" value="PG_synth_SpoVB"/>
    <property type="match status" value="1"/>
</dbReference>
<feature type="transmembrane region" description="Helical" evidence="6">
    <location>
        <begin position="343"/>
        <end position="367"/>
    </location>
</feature>
<feature type="transmembrane region" description="Helical" evidence="6">
    <location>
        <begin position="164"/>
        <end position="184"/>
    </location>
</feature>
<feature type="transmembrane region" description="Helical" evidence="6">
    <location>
        <begin position="244"/>
        <end position="263"/>
    </location>
</feature>
<evidence type="ECO:0000256" key="6">
    <source>
        <dbReference type="SAM" id="Phobius"/>
    </source>
</evidence>
<feature type="transmembrane region" description="Helical" evidence="6">
    <location>
        <begin position="56"/>
        <end position="73"/>
    </location>
</feature>
<comment type="caution">
    <text evidence="7">The sequence shown here is derived from an EMBL/GenBank/DDBJ whole genome shotgun (WGS) entry which is preliminary data.</text>
</comment>
<feature type="transmembrane region" description="Helical" evidence="6">
    <location>
        <begin position="94"/>
        <end position="114"/>
    </location>
</feature>
<dbReference type="Pfam" id="PF01943">
    <property type="entry name" value="Polysacc_synt"/>
    <property type="match status" value="1"/>
</dbReference>
<evidence type="ECO:0000256" key="4">
    <source>
        <dbReference type="ARBA" id="ARBA00022989"/>
    </source>
</evidence>
<evidence type="ECO:0008006" key="9">
    <source>
        <dbReference type="Google" id="ProtNLM"/>
    </source>
</evidence>
<protein>
    <recommendedName>
        <fullName evidence="9">Polysaccharide biosynthesis protein</fullName>
    </recommendedName>
</protein>
<dbReference type="RefSeq" id="WP_055942135.1">
    <property type="nucleotide sequence ID" value="NZ_JAQDCV010000001.1"/>
</dbReference>
<feature type="transmembrane region" description="Helical" evidence="6">
    <location>
        <begin position="12"/>
        <end position="36"/>
    </location>
</feature>
<accession>A0AAW3JUQ1</accession>
<evidence type="ECO:0000313" key="7">
    <source>
        <dbReference type="EMBL" id="KQC86521.1"/>
    </source>
</evidence>
<dbReference type="AlphaFoldDB" id="A0AAW3JUQ1"/>
<evidence type="ECO:0000256" key="1">
    <source>
        <dbReference type="ARBA" id="ARBA00004651"/>
    </source>
</evidence>
<evidence type="ECO:0000256" key="2">
    <source>
        <dbReference type="ARBA" id="ARBA00022475"/>
    </source>
</evidence>
<feature type="transmembrane region" description="Helical" evidence="6">
    <location>
        <begin position="196"/>
        <end position="223"/>
    </location>
</feature>
<keyword evidence="4 6" id="KW-1133">Transmembrane helix</keyword>
<gene>
    <name evidence="7" type="ORF">APZ18_04905</name>
</gene>
<evidence type="ECO:0000256" key="5">
    <source>
        <dbReference type="ARBA" id="ARBA00023136"/>
    </source>
</evidence>
<feature type="transmembrane region" description="Helical" evidence="6">
    <location>
        <begin position="134"/>
        <end position="152"/>
    </location>
</feature>
<feature type="transmembrane region" description="Helical" evidence="6">
    <location>
        <begin position="379"/>
        <end position="399"/>
    </location>
</feature>
<feature type="transmembrane region" description="Helical" evidence="6">
    <location>
        <begin position="406"/>
        <end position="426"/>
    </location>
</feature>
<dbReference type="PANTHER" id="PTHR30250:SF21">
    <property type="entry name" value="LIPID II FLIPPASE MURJ"/>
    <property type="match status" value="1"/>
</dbReference>
<sequence length="548" mass="59853">METSKNNKVASGFLKQGSILAVASILVRLIGMIYRIPMANIIGDEGNGVYSAAFEIYNILLIISSYGMPMAVSKMVSAKISQKRYKSAYKIFRCSMTVSICTGGIAALFVYFGADWIEAKFFSKYSGIAVPLRVLAPTIFIVAVMGVFRGLFQGHRTMLPTAISQIFEQVVNAFVSVGAAYFFMRAHSASPKLPAWGAAGGTLGTCIGAVTALIILLFIYMMYRPVMRKQAKRDRVTTGESLVQTYKIIFVTVVPIILSQTVYQLSGIIDVTIFNNVMGTLGYSDKVVKTLQGIYSTKYRLLVSVPIAVSTAIASSMIPNLVSSVAAGDMADARKKTDMAIKFNMIIAFPSAMGLAVLARPIITLLFPSSDINTGSMMMLIGSSCVIFYALSTVTSGVLQSIDKMGLPVIHSLVSLIIHIVFVYVLLRWTSLGVYALVLGNVTYPLVVCFLNGRSVAKYMKYKQETTRTFCVPLLASFVMGIATYAVYKVFVILTSKVYIAIFPALVVAVSIYFALVLKMHGLSRKELYEFPMGRRMAKVADKFHLLG</sequence>
<keyword evidence="8" id="KW-1185">Reference proteome</keyword>
<dbReference type="Proteomes" id="UP000050833">
    <property type="component" value="Unassembled WGS sequence"/>
</dbReference>
<feature type="transmembrane region" description="Helical" evidence="6">
    <location>
        <begin position="472"/>
        <end position="492"/>
    </location>
</feature>
<dbReference type="InterPro" id="IPR002797">
    <property type="entry name" value="Polysacc_synth"/>
</dbReference>
<keyword evidence="2" id="KW-1003">Cell membrane</keyword>
<dbReference type="InterPro" id="IPR024923">
    <property type="entry name" value="PG_synth_SpoVB"/>
</dbReference>
<dbReference type="GO" id="GO:0005886">
    <property type="term" value="C:plasma membrane"/>
    <property type="evidence" value="ECO:0007669"/>
    <property type="project" value="UniProtKB-SubCell"/>
</dbReference>
<feature type="transmembrane region" description="Helical" evidence="6">
    <location>
        <begin position="432"/>
        <end position="451"/>
    </location>
</feature>
<feature type="transmembrane region" description="Helical" evidence="6">
    <location>
        <begin position="301"/>
        <end position="322"/>
    </location>
</feature>